<gene>
    <name evidence="3" type="ORF">D6T63_16060</name>
</gene>
<evidence type="ECO:0000313" key="4">
    <source>
        <dbReference type="Proteomes" id="UP000272560"/>
    </source>
</evidence>
<dbReference type="EMBL" id="QZVT01000010">
    <property type="protein sequence ID" value="RJT76972.1"/>
    <property type="molecule type" value="Genomic_DNA"/>
</dbReference>
<dbReference type="Pfam" id="PF13604">
    <property type="entry name" value="AAA_30"/>
    <property type="match status" value="1"/>
</dbReference>
<feature type="compositionally biased region" description="Polar residues" evidence="1">
    <location>
        <begin position="1266"/>
        <end position="1286"/>
    </location>
</feature>
<evidence type="ECO:0000313" key="3">
    <source>
        <dbReference type="EMBL" id="RJT76972.1"/>
    </source>
</evidence>
<accession>A0A3A5LYA6</accession>
<dbReference type="Proteomes" id="UP000272560">
    <property type="component" value="Unassembled WGS sequence"/>
</dbReference>
<reference evidence="3 4" key="1">
    <citation type="submission" date="2018-09" db="EMBL/GenBank/DDBJ databases">
        <title>Novel species of Arthrobacter.</title>
        <authorList>
            <person name="Liu Q."/>
            <person name="Xin Y.-H."/>
        </authorList>
    </citation>
    <scope>NUCLEOTIDE SEQUENCE [LARGE SCALE GENOMIC DNA]</scope>
    <source>
        <strain evidence="3 4">Hz2</strain>
    </source>
</reference>
<dbReference type="Gene3D" id="2.30.30.940">
    <property type="match status" value="1"/>
</dbReference>
<feature type="region of interest" description="Disordered" evidence="1">
    <location>
        <begin position="1514"/>
        <end position="1612"/>
    </location>
</feature>
<name>A0A3A5LYA6_9MICC</name>
<dbReference type="SUPFAM" id="SSF55464">
    <property type="entry name" value="Origin of replication-binding domain, RBD-like"/>
    <property type="match status" value="1"/>
</dbReference>
<feature type="domain" description="TrwC relaxase" evidence="2">
    <location>
        <begin position="8"/>
        <end position="404"/>
    </location>
</feature>
<dbReference type="InterPro" id="IPR014862">
    <property type="entry name" value="TrwC"/>
</dbReference>
<evidence type="ECO:0000256" key="1">
    <source>
        <dbReference type="SAM" id="MobiDB-lite"/>
    </source>
</evidence>
<keyword evidence="4" id="KW-1185">Reference proteome</keyword>
<sequence length="1612" mass="172933">MTVHKLSAGDGYAYYTSEVASADELRAGDRELGDYYTVEGMPPGQWVGHSEQLLGVSGEVTEAQMKALFGEGIKPNAAQILANGGTKKDVALGKPYLQFGAADTEMTRRIEEESARFRRLGGPAWSGPENADKALPKDVLHEIRSRVGGELFRESHGRNARSDEELAQYVTAQTTPKQQTVAGYDLVFSPAKSVSVLWALGGDEARRVIETAHNEAIAETITFLEKNATYTRRGAQGVRQIDVDGGLVATQFRHYDSRAGDPQLHDHVVIANKVMGTDGKWSSLDGRTLYKMNVAASETYNAKVIEKVCASLGVSTVARAAGGGEPIYEVAGIDLDTIHRASSRRSDIAGTIGRLEAEFADKHGYAPNEKQKIALAQQATLETRPEKKSARRLSELVEEWQQDYSSSTNMPVGPDLLEHVRNASTGTPVGALVNDLDAHEHARLVVHELAAKRAVWGRNHVIAQTRRHLKEAFPGQTITDETVENVTREATGTHSLQVTPDTITPKLAEFLRADGTSQFQQADVALFTSQEVLNAEHRVLAAGQKIVIPAVSAERFDTLLSQHVEAAAASGGPVLSQGQIDLARAFATDEKLLTLGIGPAGAGKTKSLSLAADAVRDSGGKVIGLAPTAAAAAVMSKDIGADATTIDAFLISHRNQQGQQSTTAKDGHDNGGSAFALGAGDVIIVDEAGMVTTPKLAEVVAVARRNGAVVRAIGDDRQLGAIGSGGALRLLNNEVGAVRLEEVHRFHTEGEADASLALREPATVGADTPFQWYVDNQRVTAGTLEAMTQNAFTAWMTDTAAGKTSLMIATDNATVTDLNARAQAARIATGDLTDGVGPITESTPSVVLRDGLRAYPGDTVVTRRNDRTLQLNQGKDFVKNNDVWTVEQVTANPTTDHAAAQTETQDRQRITLRHSGHRGRITVNADYLSEHGQLGYAATVHRAQGATVDTAHAILDERTDRAGAYVAATRGRETNKLYVALGDDRDVRDQTVTRDSVLASITANHDRTLSAHETVRAEAVRTGDVATFAGVYNDVEAAAWTAKTRGIAQDVMGQEAAAAFTSHESWGAVATHLRRAENEGLDASTVLAQAYRERGFAGADDASAVLAFRVENRIETAQQIRANTGQRPLGALTDDHLDRLAQQAEKHAEGADTGQLRRTPGEAPMDTEWAARPFALLHTSRLTETRDNVVERLQSVDPTASISAATRKEQWMVKTMTLELERRQDLSPTQTAIERAARGEDPRSAHQVTIAEAIRQERQLREAGIPSTSTPASTELVSTSSRTVTSAGGAGFGRTTISEDLAPSVLLQDARVPVEYRDELDRLRAHLGQRVMVRGAQLAEEQPAWAAALGPVPAKESKAAEWHSIAAETEAYRNRYNIGTHETAMIPKQYQDDPVAQRLVERATALHKHSALTHVPPRSAAQVQQTADEAAITDRMTANQAAARRAIERLQAERAAASDPLPAPQQREARIVDAIQSTDSVPAAVQPAGTPEVQPQRSATEEAAIERAIARHRAVAEKSAGTSSSDTSGSDSEAIGQSTSSQKKESTVSQEKGGTAQDAARKKERSQRQAELIQSRKATAAERQARETASGKNDSAAAKRRAEQAKNSGRSL</sequence>
<feature type="region of interest" description="Disordered" evidence="1">
    <location>
        <begin position="1265"/>
        <end position="1287"/>
    </location>
</feature>
<organism evidence="3 4">
    <name type="scientific">Arthrobacter cheniae</name>
    <dbReference type="NCBI Taxonomy" id="1258888"/>
    <lineage>
        <taxon>Bacteria</taxon>
        <taxon>Bacillati</taxon>
        <taxon>Actinomycetota</taxon>
        <taxon>Actinomycetes</taxon>
        <taxon>Micrococcales</taxon>
        <taxon>Micrococcaceae</taxon>
        <taxon>Arthrobacter</taxon>
    </lineage>
</organism>
<comment type="caution">
    <text evidence="3">The sequence shown here is derived from an EMBL/GenBank/DDBJ whole genome shotgun (WGS) entry which is preliminary data.</text>
</comment>
<proteinExistence type="predicted"/>
<feature type="region of interest" description="Disordered" evidence="1">
    <location>
        <begin position="1481"/>
        <end position="1501"/>
    </location>
</feature>
<dbReference type="RefSeq" id="WP_120150062.1">
    <property type="nucleotide sequence ID" value="NZ_QZVT01000010.1"/>
</dbReference>
<dbReference type="Pfam" id="PF08751">
    <property type="entry name" value="TrwC"/>
    <property type="match status" value="1"/>
</dbReference>
<dbReference type="InterPro" id="IPR027417">
    <property type="entry name" value="P-loop_NTPase"/>
</dbReference>
<feature type="compositionally biased region" description="Low complexity" evidence="1">
    <location>
        <begin position="1521"/>
        <end position="1532"/>
    </location>
</feature>
<feature type="compositionally biased region" description="Polar residues" evidence="1">
    <location>
        <begin position="1535"/>
        <end position="1552"/>
    </location>
</feature>
<dbReference type="SUPFAM" id="SSF52540">
    <property type="entry name" value="P-loop containing nucleoside triphosphate hydrolases"/>
    <property type="match status" value="2"/>
</dbReference>
<evidence type="ECO:0000259" key="2">
    <source>
        <dbReference type="Pfam" id="PF08751"/>
    </source>
</evidence>
<dbReference type="OrthoDB" id="4524286at2"/>
<feature type="region of interest" description="Disordered" evidence="1">
    <location>
        <begin position="1143"/>
        <end position="1164"/>
    </location>
</feature>
<dbReference type="Gene3D" id="3.40.50.300">
    <property type="entry name" value="P-loop containing nucleotide triphosphate hydrolases"/>
    <property type="match status" value="2"/>
</dbReference>
<dbReference type="CDD" id="cd18809">
    <property type="entry name" value="SF1_C_RecD"/>
    <property type="match status" value="1"/>
</dbReference>
<protein>
    <submittedName>
        <fullName evidence="3">Conjugal transfer protein TraA</fullName>
    </submittedName>
</protein>
<dbReference type="NCBIfam" id="NF041492">
    <property type="entry name" value="MobF"/>
    <property type="match status" value="1"/>
</dbReference>